<dbReference type="GO" id="GO:0034220">
    <property type="term" value="P:monoatomic ion transmembrane transport"/>
    <property type="evidence" value="ECO:0007669"/>
    <property type="project" value="UniProtKB-KW"/>
</dbReference>
<proteinExistence type="predicted"/>
<evidence type="ECO:0000256" key="1">
    <source>
        <dbReference type="SAM" id="Phobius"/>
    </source>
</evidence>
<keyword evidence="1" id="KW-0472">Membrane</keyword>
<keyword evidence="4" id="KW-1185">Reference proteome</keyword>
<feature type="transmembrane region" description="Helical" evidence="1">
    <location>
        <begin position="80"/>
        <end position="103"/>
    </location>
</feature>
<feature type="transmembrane region" description="Helical" evidence="1">
    <location>
        <begin position="21"/>
        <end position="43"/>
    </location>
</feature>
<organism evidence="3 4">
    <name type="scientific">Agromyces neolithicus</name>
    <dbReference type="NCBI Taxonomy" id="269420"/>
    <lineage>
        <taxon>Bacteria</taxon>
        <taxon>Bacillati</taxon>
        <taxon>Actinomycetota</taxon>
        <taxon>Actinomycetes</taxon>
        <taxon>Micrococcales</taxon>
        <taxon>Microbacteriaceae</taxon>
        <taxon>Agromyces</taxon>
    </lineage>
</organism>
<dbReference type="InterPro" id="IPR013099">
    <property type="entry name" value="K_chnl_dom"/>
</dbReference>
<evidence type="ECO:0000313" key="4">
    <source>
        <dbReference type="Proteomes" id="UP001500002"/>
    </source>
</evidence>
<dbReference type="SUPFAM" id="SSF81324">
    <property type="entry name" value="Voltage-gated potassium channels"/>
    <property type="match status" value="1"/>
</dbReference>
<keyword evidence="3" id="KW-0813">Transport</keyword>
<dbReference type="Gene3D" id="1.10.287.70">
    <property type="match status" value="1"/>
</dbReference>
<feature type="transmembrane region" description="Helical" evidence="1">
    <location>
        <begin position="146"/>
        <end position="167"/>
    </location>
</feature>
<feature type="transmembrane region" description="Helical" evidence="1">
    <location>
        <begin position="49"/>
        <end position="68"/>
    </location>
</feature>
<comment type="caution">
    <text evidence="3">The sequence shown here is derived from an EMBL/GenBank/DDBJ whole genome shotgun (WGS) entry which is preliminary data.</text>
</comment>
<keyword evidence="1" id="KW-1133">Transmembrane helix</keyword>
<accession>A0ABP4YDI7</accession>
<keyword evidence="1" id="KW-0812">Transmembrane</keyword>
<protein>
    <submittedName>
        <fullName evidence="3">Potassium channel family protein</fullName>
    </submittedName>
</protein>
<feature type="domain" description="Potassium channel" evidence="2">
    <location>
        <begin position="91"/>
        <end position="171"/>
    </location>
</feature>
<evidence type="ECO:0000259" key="2">
    <source>
        <dbReference type="Pfam" id="PF07885"/>
    </source>
</evidence>
<name>A0ABP4YDI7_9MICO</name>
<keyword evidence="3" id="KW-0407">Ion channel</keyword>
<keyword evidence="3" id="KW-0406">Ion transport</keyword>
<dbReference type="EMBL" id="BAAANJ010000007">
    <property type="protein sequence ID" value="GAA1812404.1"/>
    <property type="molecule type" value="Genomic_DNA"/>
</dbReference>
<dbReference type="Proteomes" id="UP001500002">
    <property type="component" value="Unassembled WGS sequence"/>
</dbReference>
<sequence>MTGTTTSDMSRAERRRFIVRGLFQALIMAVILVTLYFLAPLTWIDGVPMSVVLVLAPLVLVAVSWWQIRAILRSPQPGRRGIVALAVIVPLYLLLFAATYFLMARDDPASFSTDPLTRVDTLYFTVTVFSTVGFGDISPASEPARVLAMIQMILNLVVLGAGVRLLTAAVQRGRAAKDIDAGEGDEA</sequence>
<reference evidence="4" key="1">
    <citation type="journal article" date="2019" name="Int. J. Syst. Evol. Microbiol.">
        <title>The Global Catalogue of Microorganisms (GCM) 10K type strain sequencing project: providing services to taxonomists for standard genome sequencing and annotation.</title>
        <authorList>
            <consortium name="The Broad Institute Genomics Platform"/>
            <consortium name="The Broad Institute Genome Sequencing Center for Infectious Disease"/>
            <person name="Wu L."/>
            <person name="Ma J."/>
        </authorList>
    </citation>
    <scope>NUCLEOTIDE SEQUENCE [LARGE SCALE GENOMIC DNA]</scope>
    <source>
        <strain evidence="4">JCM 14322</strain>
    </source>
</reference>
<evidence type="ECO:0000313" key="3">
    <source>
        <dbReference type="EMBL" id="GAA1812404.1"/>
    </source>
</evidence>
<gene>
    <name evidence="3" type="ORF">GCM10009749_22040</name>
</gene>
<dbReference type="RefSeq" id="WP_344296132.1">
    <property type="nucleotide sequence ID" value="NZ_BAAANJ010000007.1"/>
</dbReference>
<dbReference type="Pfam" id="PF07885">
    <property type="entry name" value="Ion_trans_2"/>
    <property type="match status" value="1"/>
</dbReference>